<accession>A0ABN6CQH6</accession>
<dbReference type="EMBL" id="AP023356">
    <property type="protein sequence ID" value="BCJ47422.1"/>
    <property type="molecule type" value="Genomic_DNA"/>
</dbReference>
<dbReference type="SUPFAM" id="SSF54427">
    <property type="entry name" value="NTF2-like"/>
    <property type="match status" value="1"/>
</dbReference>
<evidence type="ECO:0000259" key="1">
    <source>
        <dbReference type="Pfam" id="PF12680"/>
    </source>
</evidence>
<evidence type="ECO:0000313" key="3">
    <source>
        <dbReference type="Proteomes" id="UP000676967"/>
    </source>
</evidence>
<name>A0ABN6CQH6_9ACTN</name>
<dbReference type="InterPro" id="IPR032710">
    <property type="entry name" value="NTF2-like_dom_sf"/>
</dbReference>
<evidence type="ECO:0000313" key="2">
    <source>
        <dbReference type="EMBL" id="BCJ47422.1"/>
    </source>
</evidence>
<gene>
    <name evidence="2" type="ORF">Aiant_80790</name>
</gene>
<dbReference type="Proteomes" id="UP000676967">
    <property type="component" value="Chromosome"/>
</dbReference>
<keyword evidence="3" id="KW-1185">Reference proteome</keyword>
<sequence>MRRAWSSLGDRLGSLLSEDVVYEMPQTQERIRGRAAFMRFNADYPGDGHLRMRQVVADGRFAALWLDVSQSGLVERITDYWPESNDPPAGREHLVERW</sequence>
<protein>
    <recommendedName>
        <fullName evidence="1">SnoaL-like domain-containing protein</fullName>
    </recommendedName>
</protein>
<dbReference type="InterPro" id="IPR037401">
    <property type="entry name" value="SnoaL-like"/>
</dbReference>
<dbReference type="RefSeq" id="WP_229829941.1">
    <property type="nucleotide sequence ID" value="NZ_AP023356.1"/>
</dbReference>
<proteinExistence type="predicted"/>
<dbReference type="Gene3D" id="3.10.450.50">
    <property type="match status" value="1"/>
</dbReference>
<organism evidence="2 3">
    <name type="scientific">Actinoplanes ianthinogenes</name>
    <dbReference type="NCBI Taxonomy" id="122358"/>
    <lineage>
        <taxon>Bacteria</taxon>
        <taxon>Bacillati</taxon>
        <taxon>Actinomycetota</taxon>
        <taxon>Actinomycetes</taxon>
        <taxon>Micromonosporales</taxon>
        <taxon>Micromonosporaceae</taxon>
        <taxon>Actinoplanes</taxon>
    </lineage>
</organism>
<dbReference type="Pfam" id="PF12680">
    <property type="entry name" value="SnoaL_2"/>
    <property type="match status" value="1"/>
</dbReference>
<reference evidence="2 3" key="1">
    <citation type="submission" date="2020-08" db="EMBL/GenBank/DDBJ databases">
        <title>Whole genome shotgun sequence of Actinoplanes ianthinogenes NBRC 13996.</title>
        <authorList>
            <person name="Komaki H."/>
            <person name="Tamura T."/>
        </authorList>
    </citation>
    <scope>NUCLEOTIDE SEQUENCE [LARGE SCALE GENOMIC DNA]</scope>
    <source>
        <strain evidence="2 3">NBRC 13996</strain>
    </source>
</reference>
<feature type="domain" description="SnoaL-like" evidence="1">
    <location>
        <begin position="10"/>
        <end position="71"/>
    </location>
</feature>